<evidence type="ECO:0000259" key="1">
    <source>
        <dbReference type="PROSITE" id="PS50943"/>
    </source>
</evidence>
<evidence type="ECO:0000313" key="2">
    <source>
        <dbReference type="EMBL" id="MDT0415293.1"/>
    </source>
</evidence>
<name>A0ABD5E1K6_9ACTN</name>
<organism evidence="2 3">
    <name type="scientific">Streptomyces evansiae</name>
    <dbReference type="NCBI Taxonomy" id="3075535"/>
    <lineage>
        <taxon>Bacteria</taxon>
        <taxon>Bacillati</taxon>
        <taxon>Actinomycetota</taxon>
        <taxon>Actinomycetes</taxon>
        <taxon>Kitasatosporales</taxon>
        <taxon>Streptomycetaceae</taxon>
        <taxon>Streptomyces</taxon>
    </lineage>
</organism>
<dbReference type="Gene3D" id="1.10.260.40">
    <property type="entry name" value="lambda repressor-like DNA-binding domains"/>
    <property type="match status" value="1"/>
</dbReference>
<reference evidence="3" key="1">
    <citation type="submission" date="2023-07" db="EMBL/GenBank/DDBJ databases">
        <title>30 novel species of actinomycetes from the DSMZ collection.</title>
        <authorList>
            <person name="Nouioui I."/>
        </authorList>
    </citation>
    <scope>NUCLEOTIDE SEQUENCE [LARGE SCALE GENOMIC DNA]</scope>
    <source>
        <strain evidence="3">DSM 41982</strain>
    </source>
</reference>
<proteinExistence type="predicted"/>
<dbReference type="InterPro" id="IPR043917">
    <property type="entry name" value="DUF5753"/>
</dbReference>
<dbReference type="RefSeq" id="WP_093852972.1">
    <property type="nucleotide sequence ID" value="NZ_JAVRER010000008.1"/>
</dbReference>
<dbReference type="EMBL" id="JAVRER010000008">
    <property type="protein sequence ID" value="MDT0415293.1"/>
    <property type="molecule type" value="Genomic_DNA"/>
</dbReference>
<comment type="caution">
    <text evidence="2">The sequence shown here is derived from an EMBL/GenBank/DDBJ whole genome shotgun (WGS) entry which is preliminary data.</text>
</comment>
<dbReference type="AlphaFoldDB" id="A0ABD5E1K6"/>
<dbReference type="Pfam" id="PF19054">
    <property type="entry name" value="DUF5753"/>
    <property type="match status" value="1"/>
</dbReference>
<dbReference type="SMART" id="SM00530">
    <property type="entry name" value="HTH_XRE"/>
    <property type="match status" value="1"/>
</dbReference>
<dbReference type="Pfam" id="PF13560">
    <property type="entry name" value="HTH_31"/>
    <property type="match status" value="1"/>
</dbReference>
<gene>
    <name evidence="2" type="ORF">RM574_07270</name>
</gene>
<dbReference type="PROSITE" id="PS50943">
    <property type="entry name" value="HTH_CROC1"/>
    <property type="match status" value="1"/>
</dbReference>
<feature type="domain" description="HTH cro/C1-type" evidence="1">
    <location>
        <begin position="20"/>
        <end position="74"/>
    </location>
</feature>
<evidence type="ECO:0000313" key="3">
    <source>
        <dbReference type="Proteomes" id="UP001183607"/>
    </source>
</evidence>
<sequence length="278" mass="30541">MNIKKLNPDAGPYAAYGARLRKVRQELGLRQKDVATRVGYAESHMSGVEIAAKKPTLNFSVALDTALGLTNTERSFEREWRNITFGALLEGFPEYLKLEGRAVEVRAFETGIVPGLLQTPEYARALAEAAVQRGAITAELAEQRLRALAERQQAVQGERPPMIFAVLDESCIRRTIGGSEAMKAQLRHLVGFAALPNTVLQIVPFSVGERRPLDLLTNLLTLPDRGIVSYAESQTQGHLDREITSVAALMTAYHQAQAVSLSQAETVALIEQAEREHP</sequence>
<dbReference type="InterPro" id="IPR010982">
    <property type="entry name" value="Lambda_DNA-bd_dom_sf"/>
</dbReference>
<dbReference type="Proteomes" id="UP001183607">
    <property type="component" value="Unassembled WGS sequence"/>
</dbReference>
<dbReference type="InterPro" id="IPR001387">
    <property type="entry name" value="Cro/C1-type_HTH"/>
</dbReference>
<protein>
    <submittedName>
        <fullName evidence="2">Helix-turn-helix transcriptional regulator</fullName>
    </submittedName>
</protein>
<dbReference type="CDD" id="cd00093">
    <property type="entry name" value="HTH_XRE"/>
    <property type="match status" value="1"/>
</dbReference>
<accession>A0ABD5E1K6</accession>
<dbReference type="SUPFAM" id="SSF47413">
    <property type="entry name" value="lambda repressor-like DNA-binding domains"/>
    <property type="match status" value="1"/>
</dbReference>